<dbReference type="InterPro" id="IPR000639">
    <property type="entry name" value="Epox_hydrolase-like"/>
</dbReference>
<dbReference type="Pfam" id="PF00561">
    <property type="entry name" value="Abhydrolase_1"/>
    <property type="match status" value="1"/>
</dbReference>
<evidence type="ECO:0000313" key="4">
    <source>
        <dbReference type="Proteomes" id="UP000754495"/>
    </source>
</evidence>
<dbReference type="PANTHER" id="PTHR43433:SF5">
    <property type="entry name" value="AB HYDROLASE-1 DOMAIN-CONTAINING PROTEIN"/>
    <property type="match status" value="1"/>
</dbReference>
<organism evidence="3 4">
    <name type="scientific">Amycolatopsis viridis</name>
    <dbReference type="NCBI Taxonomy" id="185678"/>
    <lineage>
        <taxon>Bacteria</taxon>
        <taxon>Bacillati</taxon>
        <taxon>Actinomycetota</taxon>
        <taxon>Actinomycetes</taxon>
        <taxon>Pseudonocardiales</taxon>
        <taxon>Pseudonocardiaceae</taxon>
        <taxon>Amycolatopsis</taxon>
    </lineage>
</organism>
<dbReference type="Gene3D" id="3.40.50.1820">
    <property type="entry name" value="alpha/beta hydrolase"/>
    <property type="match status" value="1"/>
</dbReference>
<dbReference type="RefSeq" id="WP_167118282.1">
    <property type="nucleotide sequence ID" value="NZ_JAANOU010000001.1"/>
</dbReference>
<dbReference type="InterPro" id="IPR000073">
    <property type="entry name" value="AB_hydrolase_1"/>
</dbReference>
<comment type="caution">
    <text evidence="3">The sequence shown here is derived from an EMBL/GenBank/DDBJ whole genome shotgun (WGS) entry which is preliminary data.</text>
</comment>
<dbReference type="SUPFAM" id="SSF53474">
    <property type="entry name" value="alpha/beta-Hydrolases"/>
    <property type="match status" value="1"/>
</dbReference>
<reference evidence="3 4" key="1">
    <citation type="submission" date="2020-03" db="EMBL/GenBank/DDBJ databases">
        <title>Sequencing the genomes of 1000 actinobacteria strains.</title>
        <authorList>
            <person name="Klenk H.-P."/>
        </authorList>
    </citation>
    <scope>NUCLEOTIDE SEQUENCE [LARGE SCALE GENOMIC DNA]</scope>
    <source>
        <strain evidence="3 4">DSM 45668</strain>
    </source>
</reference>
<dbReference type="Proteomes" id="UP000754495">
    <property type="component" value="Unassembled WGS sequence"/>
</dbReference>
<feature type="domain" description="AB hydrolase-1" evidence="2">
    <location>
        <begin position="25"/>
        <end position="254"/>
    </location>
</feature>
<evidence type="ECO:0000313" key="3">
    <source>
        <dbReference type="EMBL" id="NIH81868.1"/>
    </source>
</evidence>
<proteinExistence type="predicted"/>
<name>A0ABX0SZF2_9PSEU</name>
<keyword evidence="3" id="KW-0378">Hydrolase</keyword>
<evidence type="ECO:0000259" key="2">
    <source>
        <dbReference type="Pfam" id="PF00561"/>
    </source>
</evidence>
<dbReference type="InterPro" id="IPR050471">
    <property type="entry name" value="AB_hydrolase"/>
</dbReference>
<keyword evidence="4" id="KW-1185">Reference proteome</keyword>
<evidence type="ECO:0000256" key="1">
    <source>
        <dbReference type="ARBA" id="ARBA00022559"/>
    </source>
</evidence>
<dbReference type="InterPro" id="IPR029058">
    <property type="entry name" value="AB_hydrolase_fold"/>
</dbReference>
<dbReference type="PANTHER" id="PTHR43433">
    <property type="entry name" value="HYDROLASE, ALPHA/BETA FOLD FAMILY PROTEIN"/>
    <property type="match status" value="1"/>
</dbReference>
<dbReference type="PRINTS" id="PR00412">
    <property type="entry name" value="EPOXHYDRLASE"/>
</dbReference>
<dbReference type="PRINTS" id="PR00111">
    <property type="entry name" value="ABHYDROLASE"/>
</dbReference>
<dbReference type="EC" id="3.1.1.24" evidence="3"/>
<gene>
    <name evidence="3" type="ORF">FHX46_004398</name>
</gene>
<keyword evidence="1" id="KW-0560">Oxidoreductase</keyword>
<dbReference type="GO" id="GO:0047570">
    <property type="term" value="F:3-oxoadipate enol-lactonase activity"/>
    <property type="evidence" value="ECO:0007669"/>
    <property type="project" value="UniProtKB-EC"/>
</dbReference>
<sequence length="269" mass="28974">MIDEDRGVPTALGTLRVHLRGSGDPIVMWPSLLMDHTLWQAQVEHLSDRFTTVAVDPPGHGASSALRRTFTLDECAGAVIDLLDALGFGRTHFLGNSWGAMVGATFAARHPDRVLTSTLMNGTASAAPRRQKAEFAALLAMAKLLRGIRPPLTRSVGKAFLGPTSLRTRPDVVARVIELARRNDVRSLTFAVTSVVSRRPDQRALLASVRTPVLVIGGREDATFPPRELEEVAAAIPGAELVFLEDAAHLAALEVPDAVNKLLDGFLTR</sequence>
<accession>A0ABX0SZF2</accession>
<dbReference type="EMBL" id="JAANOU010000001">
    <property type="protein sequence ID" value="NIH81868.1"/>
    <property type="molecule type" value="Genomic_DNA"/>
</dbReference>
<keyword evidence="1" id="KW-0575">Peroxidase</keyword>
<protein>
    <submittedName>
        <fullName evidence="3">3-oxoadipate enol-lactonase</fullName>
        <ecNumber evidence="3">3.1.1.24</ecNumber>
    </submittedName>
</protein>